<protein>
    <recommendedName>
        <fullName evidence="1">DUF4216 domain-containing protein</fullName>
    </recommendedName>
</protein>
<evidence type="ECO:0000313" key="2">
    <source>
        <dbReference type="EMBL" id="KAK3229456.1"/>
    </source>
</evidence>
<feature type="domain" description="DUF4216" evidence="1">
    <location>
        <begin position="4"/>
        <end position="62"/>
    </location>
</feature>
<name>A0AAE0B469_9ROSI</name>
<dbReference type="EMBL" id="JANJYJ010000001">
    <property type="protein sequence ID" value="KAK3229456.1"/>
    <property type="molecule type" value="Genomic_DNA"/>
</dbReference>
<gene>
    <name evidence="2" type="ORF">Dsin_001337</name>
</gene>
<dbReference type="PANTHER" id="PTHR48258">
    <property type="entry name" value="DUF4218 DOMAIN-CONTAINING PROTEIN-RELATED"/>
    <property type="match status" value="1"/>
</dbReference>
<dbReference type="Proteomes" id="UP001281410">
    <property type="component" value="Unassembled WGS sequence"/>
</dbReference>
<keyword evidence="3" id="KW-1185">Reference proteome</keyword>
<dbReference type="InterPro" id="IPR025312">
    <property type="entry name" value="DUF4216"/>
</dbReference>
<evidence type="ECO:0000313" key="3">
    <source>
        <dbReference type="Proteomes" id="UP001281410"/>
    </source>
</evidence>
<organism evidence="2 3">
    <name type="scientific">Dipteronia sinensis</name>
    <dbReference type="NCBI Taxonomy" id="43782"/>
    <lineage>
        <taxon>Eukaryota</taxon>
        <taxon>Viridiplantae</taxon>
        <taxon>Streptophyta</taxon>
        <taxon>Embryophyta</taxon>
        <taxon>Tracheophyta</taxon>
        <taxon>Spermatophyta</taxon>
        <taxon>Magnoliopsida</taxon>
        <taxon>eudicotyledons</taxon>
        <taxon>Gunneridae</taxon>
        <taxon>Pentapetalae</taxon>
        <taxon>rosids</taxon>
        <taxon>malvids</taxon>
        <taxon>Sapindales</taxon>
        <taxon>Sapindaceae</taxon>
        <taxon>Hippocastanoideae</taxon>
        <taxon>Acereae</taxon>
        <taxon>Dipteronia</taxon>
    </lineage>
</organism>
<proteinExistence type="predicted"/>
<sequence>MFSSLLFKCDWVDNKGGLRIDELGHTLVDLKRIGHKSDPFILASQAKQVYYVPDQVDPRWTVTMDDDTPSTNKTKIKEFTKINGKIVVESIIDGIPYGPGANALLKDLSKLARSKEHDGRVRGMGKFVTPSNYFHTPNPQAQWNKEKKVLESRITYLEERMNAFVQRSLPDKTHIESHVEAQSSNRTPMMSSQMKAQDGDSLAMEKLAASQKMNPLFGEKRALSKGQPCKMTIGSLENIVTIETIIEMKSLLCLVSIDIVINEDAMLPIPNEVEGLLYLKDAIVMGREHVRVPFEDDIFANSCYCYIGSNDLQSLIEMKVLGGNHLLLCVR</sequence>
<dbReference type="PANTHER" id="PTHR48258:SF3">
    <property type="entry name" value="FK506-BINDING PROTEIN 4-LIKE ISOFORM X1"/>
    <property type="match status" value="1"/>
</dbReference>
<accession>A0AAE0B469</accession>
<comment type="caution">
    <text evidence="2">The sequence shown here is derived from an EMBL/GenBank/DDBJ whole genome shotgun (WGS) entry which is preliminary data.</text>
</comment>
<dbReference type="AlphaFoldDB" id="A0AAE0B469"/>
<dbReference type="Pfam" id="PF13952">
    <property type="entry name" value="DUF4216"/>
    <property type="match status" value="1"/>
</dbReference>
<reference evidence="2" key="1">
    <citation type="journal article" date="2023" name="Plant J.">
        <title>Genome sequences and population genomics provide insights into the demographic history, inbreeding, and mutation load of two 'living fossil' tree species of Dipteronia.</title>
        <authorList>
            <person name="Feng Y."/>
            <person name="Comes H.P."/>
            <person name="Chen J."/>
            <person name="Zhu S."/>
            <person name="Lu R."/>
            <person name="Zhang X."/>
            <person name="Li P."/>
            <person name="Qiu J."/>
            <person name="Olsen K.M."/>
            <person name="Qiu Y."/>
        </authorList>
    </citation>
    <scope>NUCLEOTIDE SEQUENCE</scope>
    <source>
        <strain evidence="2">NBL</strain>
    </source>
</reference>
<evidence type="ECO:0000259" key="1">
    <source>
        <dbReference type="Pfam" id="PF13952"/>
    </source>
</evidence>